<name>A0A415EP54_ENTCA</name>
<dbReference type="RefSeq" id="WP_005232834.1">
    <property type="nucleotide sequence ID" value="NZ_CP119296.1"/>
</dbReference>
<dbReference type="PROSITE" id="PS50893">
    <property type="entry name" value="ABC_TRANSPORTER_2"/>
    <property type="match status" value="1"/>
</dbReference>
<sequence length="586" mass="65751">MNKIGLLRSLKTDTWVKPFLSKYKNVLALALFLGFLTFFCGGALMFNSGYLISRSASIPENILLVYIPIVLTRAFGIGRPVFRYLERLTSHSWVLRMTSNLRLKLYNVVEKDAIFFKQAHRTGDILGLLAEDINHIQNLYLRTIFPTVIAWILYAFLIIGLGYFSWWFALVMLLLLGTIVFVLPLWSVIINGARQEKQKHMKNNLYTTLTDNVLGVSDWVFSQRGSEYVAAHKELETQLRAVDEQMLSFDRRRDFLLQSIFGVIAVALLLWTSIRFPGNHGGAANWIAAFVLCVFPLVDAFAPLPSAAQETNRYKDSIDRFNALPEENRQEVSMEQPLVPEVTGLVSITVKDLHFQYPEGKEVLHGLDLTIPAHQKLAILGRSGSGKSTFASLLRGDLQPTQGAITLNDVPVTALSESISDLIGVINQSPYLFHTTVLNNIRLGNESASEEEVWRVLEQVGLKEMVAALPNGLATMVDEAGLRFSGGERHRLALARILLKDTPIILLDEPTVGLDPITEQGVLETFFQVLENKTIIWITHHLQGISMMDRVLFIEDGQLTMSGTPAELAAENKHFQHLLAIDQGRR</sequence>
<dbReference type="EMBL" id="QRMZ01000027">
    <property type="protein sequence ID" value="RHK04574.1"/>
    <property type="molecule type" value="Genomic_DNA"/>
</dbReference>
<dbReference type="GO" id="GO:0015421">
    <property type="term" value="F:ABC-type oligopeptide transporter activity"/>
    <property type="evidence" value="ECO:0007669"/>
    <property type="project" value="TreeGrafter"/>
</dbReference>
<dbReference type="PANTHER" id="PTHR43394:SF1">
    <property type="entry name" value="ATP-BINDING CASSETTE SUB-FAMILY B MEMBER 10, MITOCHONDRIAL"/>
    <property type="match status" value="1"/>
</dbReference>
<gene>
    <name evidence="7" type="primary">cydC</name>
    <name evidence="7" type="ORF">DW084_16055</name>
</gene>
<dbReference type="CDD" id="cd03247">
    <property type="entry name" value="ABCC_cytochrome_bd"/>
    <property type="match status" value="1"/>
</dbReference>
<dbReference type="NCBIfam" id="TIGR02868">
    <property type="entry name" value="CydC"/>
    <property type="match status" value="1"/>
</dbReference>
<dbReference type="SUPFAM" id="SSF90123">
    <property type="entry name" value="ABC transporter transmembrane region"/>
    <property type="match status" value="1"/>
</dbReference>
<evidence type="ECO:0000256" key="4">
    <source>
        <dbReference type="ARBA" id="ARBA00022840"/>
    </source>
</evidence>
<dbReference type="Proteomes" id="UP000286288">
    <property type="component" value="Unassembled WGS sequence"/>
</dbReference>
<dbReference type="InterPro" id="IPR014223">
    <property type="entry name" value="ABC_CydC/D"/>
</dbReference>
<comment type="caution">
    <text evidence="7">The sequence shown here is derived from an EMBL/GenBank/DDBJ whole genome shotgun (WGS) entry which is preliminary data.</text>
</comment>
<dbReference type="PANTHER" id="PTHR43394">
    <property type="entry name" value="ATP-DEPENDENT PERMEASE MDL1, MITOCHONDRIAL"/>
    <property type="match status" value="1"/>
</dbReference>
<dbReference type="InterPro" id="IPR003439">
    <property type="entry name" value="ABC_transporter-like_ATP-bd"/>
</dbReference>
<keyword evidence="2" id="KW-0812">Transmembrane</keyword>
<dbReference type="AlphaFoldDB" id="A0A415EP54"/>
<evidence type="ECO:0000313" key="8">
    <source>
        <dbReference type="Proteomes" id="UP000286288"/>
    </source>
</evidence>
<dbReference type="SUPFAM" id="SSF52540">
    <property type="entry name" value="P-loop containing nucleoside triphosphate hydrolases"/>
    <property type="match status" value="1"/>
</dbReference>
<evidence type="ECO:0000256" key="6">
    <source>
        <dbReference type="ARBA" id="ARBA00023136"/>
    </source>
</evidence>
<dbReference type="GO" id="GO:0016887">
    <property type="term" value="F:ATP hydrolysis activity"/>
    <property type="evidence" value="ECO:0007669"/>
    <property type="project" value="InterPro"/>
</dbReference>
<dbReference type="GO" id="GO:0045454">
    <property type="term" value="P:cell redox homeostasis"/>
    <property type="evidence" value="ECO:0007669"/>
    <property type="project" value="InterPro"/>
</dbReference>
<dbReference type="SMART" id="SM00382">
    <property type="entry name" value="AAA"/>
    <property type="match status" value="1"/>
</dbReference>
<evidence type="ECO:0000313" key="7">
    <source>
        <dbReference type="EMBL" id="RHK04574.1"/>
    </source>
</evidence>
<accession>A0A415EP54</accession>
<dbReference type="GO" id="GO:0005524">
    <property type="term" value="F:ATP binding"/>
    <property type="evidence" value="ECO:0007669"/>
    <property type="project" value="UniProtKB-KW"/>
</dbReference>
<protein>
    <submittedName>
        <fullName evidence="7">Thiol reductant ABC exporter subunit CydC</fullName>
    </submittedName>
</protein>
<dbReference type="Pfam" id="PF00664">
    <property type="entry name" value="ABC_membrane"/>
    <property type="match status" value="1"/>
</dbReference>
<keyword evidence="6" id="KW-0472">Membrane</keyword>
<keyword evidence="4" id="KW-0067">ATP-binding</keyword>
<dbReference type="InterPro" id="IPR011527">
    <property type="entry name" value="ABC1_TM_dom"/>
</dbReference>
<comment type="subcellular location">
    <subcellularLocation>
        <location evidence="1">Cell membrane</location>
        <topology evidence="1">Multi-pass membrane protein</topology>
    </subcellularLocation>
</comment>
<keyword evidence="3" id="KW-0547">Nucleotide-binding</keyword>
<dbReference type="GO" id="GO:0005886">
    <property type="term" value="C:plasma membrane"/>
    <property type="evidence" value="ECO:0007669"/>
    <property type="project" value="UniProtKB-SubCell"/>
</dbReference>
<dbReference type="InterPro" id="IPR036640">
    <property type="entry name" value="ABC1_TM_sf"/>
</dbReference>
<keyword evidence="5" id="KW-1133">Transmembrane helix</keyword>
<evidence type="ECO:0000256" key="3">
    <source>
        <dbReference type="ARBA" id="ARBA00022741"/>
    </source>
</evidence>
<dbReference type="InterPro" id="IPR003593">
    <property type="entry name" value="AAA+_ATPase"/>
</dbReference>
<dbReference type="GO" id="GO:0034775">
    <property type="term" value="P:glutathione transmembrane transport"/>
    <property type="evidence" value="ECO:0007669"/>
    <property type="project" value="InterPro"/>
</dbReference>
<proteinExistence type="predicted"/>
<evidence type="ECO:0000256" key="2">
    <source>
        <dbReference type="ARBA" id="ARBA00022692"/>
    </source>
</evidence>
<evidence type="ECO:0000256" key="5">
    <source>
        <dbReference type="ARBA" id="ARBA00022989"/>
    </source>
</evidence>
<dbReference type="Pfam" id="PF00005">
    <property type="entry name" value="ABC_tran"/>
    <property type="match status" value="1"/>
</dbReference>
<dbReference type="PROSITE" id="PS50929">
    <property type="entry name" value="ABC_TM1F"/>
    <property type="match status" value="1"/>
</dbReference>
<evidence type="ECO:0000256" key="1">
    <source>
        <dbReference type="ARBA" id="ARBA00004651"/>
    </source>
</evidence>
<dbReference type="Gene3D" id="1.20.1560.10">
    <property type="entry name" value="ABC transporter type 1, transmembrane domain"/>
    <property type="match status" value="1"/>
</dbReference>
<organism evidence="7 8">
    <name type="scientific">Enterococcus casseliflavus</name>
    <name type="common">Enterococcus flavescens</name>
    <dbReference type="NCBI Taxonomy" id="37734"/>
    <lineage>
        <taxon>Bacteria</taxon>
        <taxon>Bacillati</taxon>
        <taxon>Bacillota</taxon>
        <taxon>Bacilli</taxon>
        <taxon>Lactobacillales</taxon>
        <taxon>Enterococcaceae</taxon>
        <taxon>Enterococcus</taxon>
    </lineage>
</organism>
<dbReference type="InterPro" id="IPR027417">
    <property type="entry name" value="P-loop_NTPase"/>
</dbReference>
<dbReference type="InterPro" id="IPR039421">
    <property type="entry name" value="Type_1_exporter"/>
</dbReference>
<dbReference type="Gene3D" id="3.40.50.300">
    <property type="entry name" value="P-loop containing nucleotide triphosphate hydrolases"/>
    <property type="match status" value="1"/>
</dbReference>
<reference evidence="7 8" key="1">
    <citation type="submission" date="2018-08" db="EMBL/GenBank/DDBJ databases">
        <title>A genome reference for cultivated species of the human gut microbiota.</title>
        <authorList>
            <person name="Zou Y."/>
            <person name="Xue W."/>
            <person name="Luo G."/>
        </authorList>
    </citation>
    <scope>NUCLEOTIDE SEQUENCE [LARGE SCALE GENOMIC DNA]</scope>
    <source>
        <strain evidence="7 8">AF48-16</strain>
    </source>
</reference>